<evidence type="ECO:0000313" key="15">
    <source>
        <dbReference type="Proteomes" id="UP000321947"/>
    </source>
</evidence>
<evidence type="ECO:0000256" key="1">
    <source>
        <dbReference type="ARBA" id="ARBA00001933"/>
    </source>
</evidence>
<dbReference type="GO" id="GO:0016847">
    <property type="term" value="F:1-aminocyclopropane-1-carboxylate synthase activity"/>
    <property type="evidence" value="ECO:0007669"/>
    <property type="project" value="UniProtKB-EC"/>
</dbReference>
<accession>A0A5A7U3F6</accession>
<keyword evidence="5" id="KW-0663">Pyridoxal phosphate</keyword>
<evidence type="ECO:0000256" key="3">
    <source>
        <dbReference type="ARBA" id="ARBA00022666"/>
    </source>
</evidence>
<name>A0A5A7U3F6_CUCMM</name>
<dbReference type="Proteomes" id="UP000321393">
    <property type="component" value="Unassembled WGS sequence"/>
</dbReference>
<evidence type="ECO:0000256" key="10">
    <source>
        <dbReference type="ARBA" id="ARBA00049554"/>
    </source>
</evidence>
<dbReference type="EC" id="4.4.1.14" evidence="9"/>
<evidence type="ECO:0000256" key="5">
    <source>
        <dbReference type="ARBA" id="ARBA00022898"/>
    </source>
</evidence>
<dbReference type="EMBL" id="SSTE01012982">
    <property type="protein sequence ID" value="KAA0048185.1"/>
    <property type="molecule type" value="Genomic_DNA"/>
</dbReference>
<protein>
    <recommendedName>
        <fullName evidence="9">1-aminocyclopropane-1-carboxylate synthase</fullName>
        <ecNumber evidence="9">4.4.1.14</ecNumber>
    </recommendedName>
</protein>
<evidence type="ECO:0000313" key="14">
    <source>
        <dbReference type="Proteomes" id="UP000321393"/>
    </source>
</evidence>
<comment type="cofactor">
    <cofactor evidence="1">
        <name>pyridoxal 5'-phosphate</name>
        <dbReference type="ChEBI" id="CHEBI:597326"/>
    </cofactor>
</comment>
<evidence type="ECO:0000256" key="8">
    <source>
        <dbReference type="ARBA" id="ARBA00037888"/>
    </source>
</evidence>
<dbReference type="InterPro" id="IPR004839">
    <property type="entry name" value="Aminotransferase_I/II_large"/>
</dbReference>
<dbReference type="SUPFAM" id="SSF53383">
    <property type="entry name" value="PLP-dependent transferases"/>
    <property type="match status" value="1"/>
</dbReference>
<dbReference type="GO" id="GO:0009835">
    <property type="term" value="P:fruit ripening"/>
    <property type="evidence" value="ECO:0007669"/>
    <property type="project" value="UniProtKB-KW"/>
</dbReference>
<dbReference type="Pfam" id="PF00155">
    <property type="entry name" value="Aminotran_1_2"/>
    <property type="match status" value="1"/>
</dbReference>
<dbReference type="AlphaFoldDB" id="A0A5A7U3F6"/>
<keyword evidence="6" id="KW-0456">Lyase</keyword>
<dbReference type="PANTHER" id="PTHR43795">
    <property type="entry name" value="BIFUNCTIONAL ASPARTATE AMINOTRANSFERASE AND GLUTAMATE/ASPARTATE-PREPHENATE AMINOTRANSFERASE-RELATED"/>
    <property type="match status" value="1"/>
</dbReference>
<sequence>MEEIQGNKMKFDMNKLVLTAGATAANEIIISCLADPIEAFLVPTPYYPGFDRDLKWRTEVQIIPIHYSSLNDFRITEACRKPWSKLKR</sequence>
<dbReference type="InterPro" id="IPR015424">
    <property type="entry name" value="PyrdxlP-dep_Trfase"/>
</dbReference>
<gene>
    <name evidence="13" type="ORF">E5676_scaffold265G002300</name>
    <name evidence="12" type="ORF">E6C27_scaffold63G00880</name>
</gene>
<dbReference type="InterPro" id="IPR015421">
    <property type="entry name" value="PyrdxlP-dep_Trfase_major"/>
</dbReference>
<dbReference type="Gene3D" id="3.40.640.10">
    <property type="entry name" value="Type I PLP-dependent aspartate aminotransferase-like (Major domain)"/>
    <property type="match status" value="1"/>
</dbReference>
<dbReference type="STRING" id="1194695.A0A5A7U3F6"/>
<feature type="domain" description="Aminotransferase class I/classII large" evidence="11">
    <location>
        <begin position="6"/>
        <end position="76"/>
    </location>
</feature>
<dbReference type="PRINTS" id="PR00753">
    <property type="entry name" value="ACCSYNTHASE"/>
</dbReference>
<evidence type="ECO:0000256" key="6">
    <source>
        <dbReference type="ARBA" id="ARBA00023239"/>
    </source>
</evidence>
<keyword evidence="7" id="KW-0292">Fruit ripening</keyword>
<evidence type="ECO:0000313" key="13">
    <source>
        <dbReference type="EMBL" id="TYK08073.1"/>
    </source>
</evidence>
<dbReference type="GO" id="GO:0009693">
    <property type="term" value="P:ethylene biosynthetic process"/>
    <property type="evidence" value="ECO:0007669"/>
    <property type="project" value="UniProtKB-KW"/>
</dbReference>
<proteinExistence type="predicted"/>
<keyword evidence="4" id="KW-0949">S-adenosyl-L-methionine</keyword>
<dbReference type="InterPro" id="IPR050478">
    <property type="entry name" value="Ethylene_sulfur-biosynth"/>
</dbReference>
<evidence type="ECO:0000259" key="11">
    <source>
        <dbReference type="Pfam" id="PF00155"/>
    </source>
</evidence>
<comment type="catalytic activity">
    <reaction evidence="10">
        <text>S-adenosyl-L-methionine = 1-aminocyclopropane-1-carboxylate + S-methyl-5'-thioadenosine + H(+)</text>
        <dbReference type="Rhea" id="RHEA:21744"/>
        <dbReference type="ChEBI" id="CHEBI:15378"/>
        <dbReference type="ChEBI" id="CHEBI:17509"/>
        <dbReference type="ChEBI" id="CHEBI:58360"/>
        <dbReference type="ChEBI" id="CHEBI:59789"/>
        <dbReference type="EC" id="4.4.1.14"/>
    </reaction>
</comment>
<evidence type="ECO:0000256" key="2">
    <source>
        <dbReference type="ARBA" id="ARBA00011738"/>
    </source>
</evidence>
<comment type="subunit">
    <text evidence="2">Homodimer.</text>
</comment>
<reference evidence="14 15" key="1">
    <citation type="submission" date="2019-08" db="EMBL/GenBank/DDBJ databases">
        <title>Draft genome sequences of two oriental melons (Cucumis melo L. var makuwa).</title>
        <authorList>
            <person name="Kwon S.-Y."/>
        </authorList>
    </citation>
    <scope>NUCLEOTIDE SEQUENCE [LARGE SCALE GENOMIC DNA]</scope>
    <source>
        <strain evidence="15">cv. Chang Bougi</strain>
        <strain evidence="14">cv. SW 3</strain>
        <tissue evidence="12">Leaf</tissue>
    </source>
</reference>
<dbReference type="GO" id="GO:0030170">
    <property type="term" value="F:pyridoxal phosphate binding"/>
    <property type="evidence" value="ECO:0007669"/>
    <property type="project" value="InterPro"/>
</dbReference>
<comment type="pathway">
    <text evidence="8">Alkene biosynthesis; ethylene biosynthesis via S-adenosyl-L-methionine; ethylene from S-adenosyl-L-methionine: step 1/2.</text>
</comment>
<comment type="caution">
    <text evidence="12">The sequence shown here is derived from an EMBL/GenBank/DDBJ whole genome shotgun (WGS) entry which is preliminary data.</text>
</comment>
<evidence type="ECO:0000256" key="7">
    <source>
        <dbReference type="ARBA" id="ARBA00033478"/>
    </source>
</evidence>
<dbReference type="GO" id="GO:0008483">
    <property type="term" value="F:transaminase activity"/>
    <property type="evidence" value="ECO:0007669"/>
    <property type="project" value="TreeGrafter"/>
</dbReference>
<dbReference type="OrthoDB" id="691673at2759"/>
<dbReference type="EMBL" id="SSTD01012952">
    <property type="protein sequence ID" value="TYK08073.1"/>
    <property type="molecule type" value="Genomic_DNA"/>
</dbReference>
<evidence type="ECO:0000313" key="12">
    <source>
        <dbReference type="EMBL" id="KAA0048185.1"/>
    </source>
</evidence>
<evidence type="ECO:0000256" key="9">
    <source>
        <dbReference type="ARBA" id="ARBA00039053"/>
    </source>
</evidence>
<dbReference type="PANTHER" id="PTHR43795:SF10">
    <property type="entry name" value="1-AMINOCYCLOPROPANE-1-CARBOXYLATE SYNTHASE 9"/>
    <property type="match status" value="1"/>
</dbReference>
<organism evidence="12 14">
    <name type="scientific">Cucumis melo var. makuwa</name>
    <name type="common">Oriental melon</name>
    <dbReference type="NCBI Taxonomy" id="1194695"/>
    <lineage>
        <taxon>Eukaryota</taxon>
        <taxon>Viridiplantae</taxon>
        <taxon>Streptophyta</taxon>
        <taxon>Embryophyta</taxon>
        <taxon>Tracheophyta</taxon>
        <taxon>Spermatophyta</taxon>
        <taxon>Magnoliopsida</taxon>
        <taxon>eudicotyledons</taxon>
        <taxon>Gunneridae</taxon>
        <taxon>Pentapetalae</taxon>
        <taxon>rosids</taxon>
        <taxon>fabids</taxon>
        <taxon>Cucurbitales</taxon>
        <taxon>Cucurbitaceae</taxon>
        <taxon>Benincaseae</taxon>
        <taxon>Cucumis</taxon>
    </lineage>
</organism>
<dbReference type="Proteomes" id="UP000321947">
    <property type="component" value="Unassembled WGS sequence"/>
</dbReference>
<keyword evidence="3" id="KW-0266">Ethylene biosynthesis</keyword>
<evidence type="ECO:0000256" key="4">
    <source>
        <dbReference type="ARBA" id="ARBA00022691"/>
    </source>
</evidence>